<dbReference type="PANTHER" id="PTHR10292:SF7">
    <property type="entry name" value="CLATHRIN HEAVY CHAIN 1"/>
    <property type="match status" value="1"/>
</dbReference>
<dbReference type="SMART" id="SM00487">
    <property type="entry name" value="DEXDc"/>
    <property type="match status" value="1"/>
</dbReference>
<feature type="repeat" description="CHCR" evidence="15">
    <location>
        <begin position="1064"/>
        <end position="1210"/>
    </location>
</feature>
<dbReference type="PROSITE" id="PS51194">
    <property type="entry name" value="HELICASE_CTER"/>
    <property type="match status" value="1"/>
</dbReference>
<dbReference type="STRING" id="246437.L9KFS2"/>
<keyword evidence="6" id="KW-0677">Repeat</keyword>
<evidence type="ECO:0000256" key="3">
    <source>
        <dbReference type="ARBA" id="ARBA00008792"/>
    </source>
</evidence>
<dbReference type="InterPro" id="IPR055358">
    <property type="entry name" value="CHCR"/>
</dbReference>
<feature type="repeat" description="CHCR" evidence="15">
    <location>
        <begin position="1717"/>
        <end position="1863"/>
    </location>
</feature>
<feature type="repeat" description="CHCR" evidence="15">
    <location>
        <begin position="1866"/>
        <end position="2009"/>
    </location>
</feature>
<dbReference type="GO" id="GO:0016787">
    <property type="term" value="F:hydrolase activity"/>
    <property type="evidence" value="ECO:0007669"/>
    <property type="project" value="UniProtKB-KW"/>
</dbReference>
<dbReference type="PROSITE" id="PS50236">
    <property type="entry name" value="CHCR"/>
    <property type="match status" value="6"/>
</dbReference>
<dbReference type="GO" id="GO:0003676">
    <property type="term" value="F:nucleic acid binding"/>
    <property type="evidence" value="ECO:0007669"/>
    <property type="project" value="InterPro"/>
</dbReference>
<dbReference type="InParanoid" id="L9KFS2"/>
<dbReference type="EC" id="3.6.4.13" evidence="5"/>
<dbReference type="EMBL" id="KB320868">
    <property type="protein sequence ID" value="ELW61566.1"/>
    <property type="molecule type" value="Genomic_DNA"/>
</dbReference>
<dbReference type="Pfam" id="PF07717">
    <property type="entry name" value="OB_NTP_bind"/>
    <property type="match status" value="1"/>
</dbReference>
<evidence type="ECO:0000256" key="4">
    <source>
        <dbReference type="ARBA" id="ARBA00009535"/>
    </source>
</evidence>
<dbReference type="GO" id="GO:0006886">
    <property type="term" value="P:intracellular protein transport"/>
    <property type="evidence" value="ECO:0007669"/>
    <property type="project" value="UniProtKB-UniRule"/>
</dbReference>
<organism evidence="18 19">
    <name type="scientific">Tupaia chinensis</name>
    <name type="common">Chinese tree shrew</name>
    <name type="synonym">Tupaia belangeri chinensis</name>
    <dbReference type="NCBI Taxonomy" id="246437"/>
    <lineage>
        <taxon>Eukaryota</taxon>
        <taxon>Metazoa</taxon>
        <taxon>Chordata</taxon>
        <taxon>Craniata</taxon>
        <taxon>Vertebrata</taxon>
        <taxon>Euteleostomi</taxon>
        <taxon>Mammalia</taxon>
        <taxon>Eutheria</taxon>
        <taxon>Euarchontoglires</taxon>
        <taxon>Scandentia</taxon>
        <taxon>Tupaiidae</taxon>
        <taxon>Tupaia</taxon>
    </lineage>
</organism>
<accession>L9KFS2</accession>
<dbReference type="Gene3D" id="1.25.40.730">
    <property type="match status" value="1"/>
</dbReference>
<evidence type="ECO:0000256" key="8">
    <source>
        <dbReference type="ARBA" id="ARBA00022801"/>
    </source>
</evidence>
<dbReference type="PROSITE" id="PS51192">
    <property type="entry name" value="HELICASE_ATP_BIND_1"/>
    <property type="match status" value="1"/>
</dbReference>
<keyword evidence="9" id="KW-0347">Helicase</keyword>
<dbReference type="InterPro" id="IPR011545">
    <property type="entry name" value="DEAD/DEAH_box_helicase_dom"/>
</dbReference>
<evidence type="ECO:0000256" key="7">
    <source>
        <dbReference type="ARBA" id="ARBA00022741"/>
    </source>
</evidence>
<dbReference type="FunFam" id="1.25.40.10:FF:000002">
    <property type="entry name" value="Clathrin heavy chain"/>
    <property type="match status" value="1"/>
</dbReference>
<evidence type="ECO:0000256" key="14">
    <source>
        <dbReference type="ARBA" id="ARBA00047984"/>
    </source>
</evidence>
<gene>
    <name evidence="18" type="ORF">TREES_T100015109</name>
</gene>
<proteinExistence type="inferred from homology"/>
<dbReference type="InterPro" id="IPR001650">
    <property type="entry name" value="Helicase_C-like"/>
</dbReference>
<name>L9KFS2_TUPCH</name>
<feature type="repeat" description="CHCR" evidence="15">
    <location>
        <begin position="1422"/>
        <end position="1567"/>
    </location>
</feature>
<dbReference type="Pfam" id="PF09268">
    <property type="entry name" value="Clathrin-link"/>
    <property type="match status" value="1"/>
</dbReference>
<dbReference type="SUPFAM" id="SSF52540">
    <property type="entry name" value="P-loop containing nucleoside triphosphate hydrolases"/>
    <property type="match status" value="1"/>
</dbReference>
<dbReference type="InterPro" id="IPR011709">
    <property type="entry name" value="DEAD-box_helicase_OB_fold"/>
</dbReference>
<dbReference type="Gene3D" id="1.25.40.10">
    <property type="entry name" value="Tetratricopeptide repeat domain"/>
    <property type="match status" value="3"/>
</dbReference>
<evidence type="ECO:0000256" key="10">
    <source>
        <dbReference type="ARBA" id="ARBA00022840"/>
    </source>
</evidence>
<dbReference type="GO" id="GO:0032051">
    <property type="term" value="F:clathrin light chain binding"/>
    <property type="evidence" value="ECO:0007669"/>
    <property type="project" value="TreeGrafter"/>
</dbReference>
<dbReference type="FunFam" id="1.25.40.10:FF:000001">
    <property type="entry name" value="Clathrin heavy chain"/>
    <property type="match status" value="1"/>
</dbReference>
<evidence type="ECO:0000256" key="2">
    <source>
        <dbReference type="ARBA" id="ARBA00004277"/>
    </source>
</evidence>
<evidence type="ECO:0000259" key="16">
    <source>
        <dbReference type="PROSITE" id="PS51192"/>
    </source>
</evidence>
<dbReference type="GO" id="GO:0048268">
    <property type="term" value="P:clathrin coat assembly"/>
    <property type="evidence" value="ECO:0007669"/>
    <property type="project" value="TreeGrafter"/>
</dbReference>
<dbReference type="GO" id="GO:0006898">
    <property type="term" value="P:receptor-mediated endocytosis"/>
    <property type="evidence" value="ECO:0007669"/>
    <property type="project" value="TreeGrafter"/>
</dbReference>
<evidence type="ECO:0000256" key="13">
    <source>
        <dbReference type="ARBA" id="ARBA00023329"/>
    </source>
</evidence>
<feature type="repeat" description="CHCR" evidence="15">
    <location>
        <begin position="1571"/>
        <end position="1712"/>
    </location>
</feature>
<dbReference type="InterPro" id="IPR048333">
    <property type="entry name" value="HA2_WH"/>
</dbReference>
<keyword evidence="11" id="KW-0472">Membrane</keyword>
<dbReference type="SMART" id="SM00490">
    <property type="entry name" value="HELICc"/>
    <property type="match status" value="1"/>
</dbReference>
<dbReference type="Pfam" id="PF21010">
    <property type="entry name" value="HA2_C"/>
    <property type="match status" value="1"/>
</dbReference>
<keyword evidence="7" id="KW-0547">Nucleotide-binding</keyword>
<keyword evidence="12" id="KW-0168">Coated pit</keyword>
<dbReference type="FunFam" id="1.20.120.1080:FF:000009">
    <property type="entry name" value="Probable ATP-dependent RNA helicase DHX40"/>
    <property type="match status" value="1"/>
</dbReference>
<dbReference type="FunFam" id="2.130.10.110:FF:000001">
    <property type="entry name" value="Clathrin heavy chain"/>
    <property type="match status" value="1"/>
</dbReference>
<dbReference type="InterPro" id="IPR016024">
    <property type="entry name" value="ARM-type_fold"/>
</dbReference>
<keyword evidence="19" id="KW-1185">Reference proteome</keyword>
<dbReference type="GO" id="GO:0030130">
    <property type="term" value="C:clathrin coat of trans-Golgi network vesicle"/>
    <property type="evidence" value="ECO:0007669"/>
    <property type="project" value="InterPro"/>
</dbReference>
<dbReference type="InterPro" id="IPR016025">
    <property type="entry name" value="Clathrin_H-chain_N"/>
</dbReference>
<dbReference type="Pfam" id="PF00271">
    <property type="entry name" value="Helicase_C"/>
    <property type="match status" value="1"/>
</dbReference>
<dbReference type="FunFam" id="3.40.50.300:FF:000145">
    <property type="entry name" value="probable ATP-dependent RNA helicase DHX40"/>
    <property type="match status" value="1"/>
</dbReference>
<sequence length="2118" mass="240003">MGPAPSKWSHIGRVAAQVAQGIEAHSCFSFIAEEKGCTSQEGGTTPTFPIQKQRKKLIQAVKDNSFLIVTGNTGSGKTTQLPKYLYEAGFSQHGMIGVTQPRKVAAISVAQRVAEEMKCTLGSKVGYQVRFDDCSSKETAIKYMTDGCLLKHILGDPNLTKFSVIILDEAHERTLTTIVKVTMDIHLNEMAGDILVFLTGQFEIEKSCELLFQMAESVDYDYDVQDTTLDGLLILPCYGSMTTDQQRRIFLPPPPGIRKCVISTNISATSLTIDGIRYVVDGGFVKQLNHNPRLGLDILEVVPISKSEALQRSGRAGRTSSGKCFRIYSKDFWNQCMPDHVIPEIKRTSLTSVVLTLKCLAIHDVIRFPYLDPPNERLILEALKQLYQCDAIDRSGHVTRLGLSMVEFPLPPHLTCAVIKAASLDCEDLLLPIAAMLSVENVFIRPVDPEYQKEAEQRHRELAAKAGGFNDFATLAVIFEQCKSRSQSDFPRETFEGPKHEVLRRCLCAGYFKNVARRSVGRTFCTMDGRGSPVHIHPSSALQNLGINPANIGFSTLTMESDKFICIREKVGEQAQVVIIDMNDPSNPIRRPISADSAIMNPASKVIALKAGKTLQIFNIEMKSKMKAHTMTDDVTFWKWISLNTVALVTDNAVYHWSMEGESQPVKMFDRHSSLAGCQIINYRTDAKQKWLLLTGISAQQNRVVGAMQLYSVDRKVSQPIEGHAASFAQFKMEGNAEESTLFCFAVRGQAGGKLHIIEVGTPPTGNQPFPKKAVDVFFPPEAQNDFPVAMQISEKHDVVFLITKYGYIHLYDLETGTCIYMNRISGETIFVTAPHEATAGIIGVNRKGQVLSVCVEEENIIPYITNVLQNPDLALRMAVRNNLAGAEELFARKFNALFAQGNYSEAAKVAANAPKGILRTPDTIRRFQSVPAQPGQTSPLLQYFGILLDQGQLNKYESLELCRPVLQQGRKQLLEKWLKEDKLECSEELGDLVKSVDPTLALSVYLRANVPNKVIQCFAETGQVQKIVLYAKKVGYTPDWIFLLRNVMRISPDQGQQFAQMLVQDEEPLADITQIVDVFMEYNLIQQCTAFLLDALKNNRPSEGPLQTRLLEMNLMHAPQVADAILGNQMFTHYDRAHIAQLCEKAGLLQRALEHFTDLYDIKRAVVHTHLLNPEWLVNYFGSLSVEDSLECLRAMLSANIRQNLQICVQVASKYHEQLSTQSLIELFESFKSFEGLFYFLGSIVNFSQDPDVHFKYIQAACKTGQIKEVERICRESNCYDPERVKNFLKEAKLTDQLPLIIVCDRFDFVHDLVLYLYRNNLQKYIEIYVQKVNPSRLPVVIGGLLDVDCSEDVIKNLILVVRGQFSTDELVAEVCNENSLFKSLSRYLVRRKDPELWGSVLLESNPYRRPLIDQVVQTALSETQDPEEVSVTVKAFMTADLPNELIELLEKIVLDNSVFSEHRNLQNLLILTAIKADRTRVMEYINRLDNYDAPDIANIAISNELFEEAFAIFRKFDVNTSAVQVLIEHIGNLDRAYEFAERCNEPAVWSQLAKAQLQKGMVKEAIDSYIKADDPSSYMEVVQAANTSGNWEELVKYLQMARKKARESYVETELIFALAKTNRLAELEEFINGPNNAHIQQVGDRCYDEKMYDAAKLLYNNVSNFGRLASTLVHLGEYQAAVDGARKANSTRTWKEVCFACVDGKEFRLAQMCGLHIVVHADELEELINYYQDRGYFEELITMLEAALGLERAHMGMFTELAILYSKFKPQKMREHLELFWSRVNIPKVLRAAEQAHLWAELVFLYDKYEEYDNAIITMMNHPTDAWKEGQFKDIITKVANVELYYRAIQFYLEFKPLLLNDLLMVLSPRLDHTRAVNYFSKVKQLPLVKPYLRSVQNHNNKSVNESLNNLFITEEDYQALRTSIDAYDNFDNISLAQRLEKHELIEFRRIAAYLFKGNNRWKQSVELCKKDSLYKDAMQYASESKDTELAEELLQWFLQEEKRECFGACLFTCYDLLRPDVVLETAWRHNIMDFAMPYFIQVMKEYLTKVDKLDASESLRKEEEQATETQPIVYGQPQLMLTAGPSVAVPPQAPFGYGYTAPPYGQPQPGFGYSM</sequence>
<dbReference type="GO" id="GO:0005524">
    <property type="term" value="F:ATP binding"/>
    <property type="evidence" value="ECO:0007669"/>
    <property type="project" value="UniProtKB-KW"/>
</dbReference>
<dbReference type="InterPro" id="IPR002464">
    <property type="entry name" value="DNA/RNA_helicase_DEAH_CS"/>
</dbReference>
<feature type="domain" description="Helicase C-terminal" evidence="17">
    <location>
        <begin position="182"/>
        <end position="361"/>
    </location>
</feature>
<dbReference type="InterPro" id="IPR007502">
    <property type="entry name" value="Helicase-assoc_dom"/>
</dbReference>
<dbReference type="InterPro" id="IPR000547">
    <property type="entry name" value="Clathrin_H-chain/VPS_repeat"/>
</dbReference>
<evidence type="ECO:0000256" key="6">
    <source>
        <dbReference type="ARBA" id="ARBA00022737"/>
    </source>
</evidence>
<feature type="repeat" description="CHCR" evidence="15">
    <location>
        <begin position="1213"/>
        <end position="1355"/>
    </location>
</feature>
<reference evidence="19" key="1">
    <citation type="submission" date="2012-07" db="EMBL/GenBank/DDBJ databases">
        <title>Genome of the Chinese tree shrew, a rising model animal genetically related to primates.</title>
        <authorList>
            <person name="Zhang G."/>
            <person name="Fan Y."/>
            <person name="Yao Y."/>
            <person name="Huang Z."/>
        </authorList>
    </citation>
    <scope>NUCLEOTIDE SEQUENCE [LARGE SCALE GENOMIC DNA]</scope>
</reference>
<evidence type="ECO:0000256" key="11">
    <source>
        <dbReference type="ARBA" id="ARBA00023136"/>
    </source>
</evidence>
<reference evidence="19" key="2">
    <citation type="journal article" date="2013" name="Nat. Commun.">
        <title>Genome of the Chinese tree shrew.</title>
        <authorList>
            <person name="Fan Y."/>
            <person name="Huang Z.Y."/>
            <person name="Cao C.C."/>
            <person name="Chen C.S."/>
            <person name="Chen Y.X."/>
            <person name="Fan D.D."/>
            <person name="He J."/>
            <person name="Hou H.L."/>
            <person name="Hu L."/>
            <person name="Hu X.T."/>
            <person name="Jiang X.T."/>
            <person name="Lai R."/>
            <person name="Lang Y.S."/>
            <person name="Liang B."/>
            <person name="Liao S.G."/>
            <person name="Mu D."/>
            <person name="Ma Y.Y."/>
            <person name="Niu Y.Y."/>
            <person name="Sun X.Q."/>
            <person name="Xia J.Q."/>
            <person name="Xiao J."/>
            <person name="Xiong Z.Q."/>
            <person name="Xu L."/>
            <person name="Yang L."/>
            <person name="Zhang Y."/>
            <person name="Zhao W."/>
            <person name="Zhao X.D."/>
            <person name="Zheng Y.T."/>
            <person name="Zhou J.M."/>
            <person name="Zhu Y.B."/>
            <person name="Zhang G.J."/>
            <person name="Wang J."/>
            <person name="Yao Y.G."/>
        </authorList>
    </citation>
    <scope>NUCLEOTIDE SEQUENCE [LARGE SCALE GENOMIC DNA]</scope>
</reference>
<dbReference type="Pfam" id="PF00270">
    <property type="entry name" value="DEAD"/>
    <property type="match status" value="1"/>
</dbReference>
<evidence type="ECO:0000256" key="1">
    <source>
        <dbReference type="ARBA" id="ARBA00004180"/>
    </source>
</evidence>
<dbReference type="GO" id="GO:0000278">
    <property type="term" value="P:mitotic cell cycle"/>
    <property type="evidence" value="ECO:0007669"/>
    <property type="project" value="TreeGrafter"/>
</dbReference>
<keyword evidence="13" id="KW-0968">Cytoplasmic vesicle</keyword>
<dbReference type="eggNOG" id="KOG0922">
    <property type="taxonomic scope" value="Eukaryota"/>
</dbReference>
<evidence type="ECO:0000313" key="19">
    <source>
        <dbReference type="Proteomes" id="UP000011518"/>
    </source>
</evidence>
<dbReference type="Gene3D" id="1.20.120.1080">
    <property type="match status" value="1"/>
</dbReference>
<dbReference type="Gene3D" id="2.130.10.110">
    <property type="entry name" value="Clathrin heavy-chain terminal domain"/>
    <property type="match status" value="1"/>
</dbReference>
<dbReference type="GO" id="GO:0045334">
    <property type="term" value="C:clathrin-coated endocytic vesicle"/>
    <property type="evidence" value="ECO:0007669"/>
    <property type="project" value="TreeGrafter"/>
</dbReference>
<feature type="domain" description="Helicase ATP-binding" evidence="16">
    <location>
        <begin position="58"/>
        <end position="200"/>
    </location>
</feature>
<dbReference type="GO" id="GO:0005819">
    <property type="term" value="C:spindle"/>
    <property type="evidence" value="ECO:0007669"/>
    <property type="project" value="TreeGrafter"/>
</dbReference>
<comment type="catalytic activity">
    <reaction evidence="14">
        <text>ATP + H2O = ADP + phosphate + H(+)</text>
        <dbReference type="Rhea" id="RHEA:13065"/>
        <dbReference type="ChEBI" id="CHEBI:15377"/>
        <dbReference type="ChEBI" id="CHEBI:15378"/>
        <dbReference type="ChEBI" id="CHEBI:30616"/>
        <dbReference type="ChEBI" id="CHEBI:43474"/>
        <dbReference type="ChEBI" id="CHEBI:456216"/>
        <dbReference type="EC" id="3.6.4.13"/>
    </reaction>
</comment>
<dbReference type="InterPro" id="IPR022365">
    <property type="entry name" value="Clathrin_H-chain_propeller_rpt"/>
</dbReference>
<dbReference type="Pfam" id="PF01394">
    <property type="entry name" value="Clathrin_propel"/>
    <property type="match status" value="4"/>
</dbReference>
<dbReference type="Gene3D" id="3.40.50.300">
    <property type="entry name" value="P-loop containing nucleotide triphosphate hydrolases"/>
    <property type="match status" value="1"/>
</dbReference>
<dbReference type="InterPro" id="IPR014001">
    <property type="entry name" value="Helicase_ATP-bd"/>
</dbReference>
<evidence type="ECO:0000256" key="15">
    <source>
        <dbReference type="PROSITE-ProRule" id="PRU01006"/>
    </source>
</evidence>
<evidence type="ECO:0000313" key="18">
    <source>
        <dbReference type="EMBL" id="ELW61566.1"/>
    </source>
</evidence>
<dbReference type="Pfam" id="PF13838">
    <property type="entry name" value="Clathrin_H_link"/>
    <property type="match status" value="1"/>
</dbReference>
<protein>
    <recommendedName>
        <fullName evidence="5">RNA helicase</fullName>
        <ecNumber evidence="5">3.6.4.13</ecNumber>
    </recommendedName>
</protein>
<dbReference type="FunCoup" id="L9KFS2">
    <property type="interactions" value="2403"/>
</dbReference>
<dbReference type="Pfam" id="PF04408">
    <property type="entry name" value="WHD_HA2"/>
    <property type="match status" value="1"/>
</dbReference>
<dbReference type="SUPFAM" id="SSF50989">
    <property type="entry name" value="Clathrin heavy-chain terminal domain"/>
    <property type="match status" value="1"/>
</dbReference>
<dbReference type="GO" id="GO:0030132">
    <property type="term" value="C:clathrin coat of coated pit"/>
    <property type="evidence" value="ECO:0007669"/>
    <property type="project" value="InterPro"/>
</dbReference>
<dbReference type="PANTHER" id="PTHR10292">
    <property type="entry name" value="CLATHRIN HEAVY CHAIN RELATED"/>
    <property type="match status" value="1"/>
</dbReference>
<dbReference type="InterPro" id="IPR011990">
    <property type="entry name" value="TPR-like_helical_dom_sf"/>
</dbReference>
<dbReference type="SMART" id="SM00299">
    <property type="entry name" value="CLH"/>
    <property type="match status" value="6"/>
</dbReference>
<dbReference type="Proteomes" id="UP000011518">
    <property type="component" value="Unassembled WGS sequence"/>
</dbReference>
<keyword evidence="10" id="KW-0067">ATP-binding</keyword>
<comment type="subcellular location">
    <subcellularLocation>
        <location evidence="1">Cytoplasmic vesicle membrane</location>
        <topology evidence="1">Peripheral membrane protein</topology>
        <orientation evidence="1">Cytoplasmic side</orientation>
    </subcellularLocation>
    <subcellularLocation>
        <location evidence="2">Membrane</location>
        <location evidence="2">Coated pit</location>
        <topology evidence="2">Peripheral membrane protein</topology>
        <orientation evidence="2">Cytoplasmic side</orientation>
    </subcellularLocation>
</comment>
<keyword evidence="8" id="KW-0378">Hydrolase</keyword>
<dbReference type="Pfam" id="PF00637">
    <property type="entry name" value="Clathrin"/>
    <property type="match status" value="6"/>
</dbReference>
<dbReference type="CDD" id="cd18791">
    <property type="entry name" value="SF2_C_RHA"/>
    <property type="match status" value="1"/>
</dbReference>
<dbReference type="InterPro" id="IPR027417">
    <property type="entry name" value="P-loop_NTPase"/>
</dbReference>
<dbReference type="SUPFAM" id="SSF48371">
    <property type="entry name" value="ARM repeat"/>
    <property type="match status" value="5"/>
</dbReference>
<dbReference type="FunFam" id="1.25.40.10:FF:000082">
    <property type="entry name" value="Clathrin heavy chain"/>
    <property type="match status" value="1"/>
</dbReference>
<evidence type="ECO:0000259" key="17">
    <source>
        <dbReference type="PROSITE" id="PS51194"/>
    </source>
</evidence>
<dbReference type="GO" id="GO:0071439">
    <property type="term" value="C:clathrin complex"/>
    <property type="evidence" value="ECO:0007669"/>
    <property type="project" value="TreeGrafter"/>
</dbReference>
<dbReference type="GO" id="GO:0070062">
    <property type="term" value="C:extracellular exosome"/>
    <property type="evidence" value="ECO:0007669"/>
    <property type="project" value="TreeGrafter"/>
</dbReference>
<dbReference type="FunFam" id="1.25.40.730:FF:000001">
    <property type="entry name" value="Clathrin heavy chain"/>
    <property type="match status" value="1"/>
</dbReference>
<evidence type="ECO:0000256" key="12">
    <source>
        <dbReference type="ARBA" id="ARBA00023176"/>
    </source>
</evidence>
<dbReference type="InterPro" id="IPR015348">
    <property type="entry name" value="Clathrin_H-chain_linker_core"/>
</dbReference>
<comment type="similarity">
    <text evidence="3">Belongs to the DEAD box helicase family. DEAH subfamily.</text>
</comment>
<comment type="similarity">
    <text evidence="4">Belongs to the clathrin heavy chain family.</text>
</comment>
<dbReference type="GO" id="GO:0005198">
    <property type="term" value="F:structural molecule activity"/>
    <property type="evidence" value="ECO:0007669"/>
    <property type="project" value="InterPro"/>
</dbReference>
<dbReference type="GO" id="GO:0003724">
    <property type="term" value="F:RNA helicase activity"/>
    <property type="evidence" value="ECO:0007669"/>
    <property type="project" value="UniProtKB-EC"/>
</dbReference>
<dbReference type="SMART" id="SM00847">
    <property type="entry name" value="HA2"/>
    <property type="match status" value="1"/>
</dbReference>
<evidence type="ECO:0000256" key="5">
    <source>
        <dbReference type="ARBA" id="ARBA00012552"/>
    </source>
</evidence>
<dbReference type="PROSITE" id="PS00690">
    <property type="entry name" value="DEAH_ATP_HELICASE"/>
    <property type="match status" value="1"/>
</dbReference>
<evidence type="ECO:0000256" key="9">
    <source>
        <dbReference type="ARBA" id="ARBA00022806"/>
    </source>
</evidence>